<dbReference type="CDD" id="cd00371">
    <property type="entry name" value="HMA"/>
    <property type="match status" value="1"/>
</dbReference>
<dbReference type="SUPFAM" id="SSF55008">
    <property type="entry name" value="HMA, heavy metal-associated domain"/>
    <property type="match status" value="1"/>
</dbReference>
<dbReference type="PROSITE" id="PS50846">
    <property type="entry name" value="HMA_2"/>
    <property type="match status" value="1"/>
</dbReference>
<proteinExistence type="predicted"/>
<keyword evidence="1" id="KW-0479">Metal-binding</keyword>
<comment type="caution">
    <text evidence="3">The sequence shown here is derived from an EMBL/GenBank/DDBJ whole genome shotgun (WGS) entry which is preliminary data.</text>
</comment>
<feature type="domain" description="HMA" evidence="2">
    <location>
        <begin position="3"/>
        <end position="71"/>
    </location>
</feature>
<accession>A0A098Y1Q9</accession>
<evidence type="ECO:0000313" key="4">
    <source>
        <dbReference type="Proteomes" id="UP000029713"/>
    </source>
</evidence>
<name>A0A098Y1Q9_9ACTN</name>
<dbReference type="STRING" id="1522368.IN07_24375"/>
<organism evidence="3 4">
    <name type="scientific">Modestobacter caceresii</name>
    <dbReference type="NCBI Taxonomy" id="1522368"/>
    <lineage>
        <taxon>Bacteria</taxon>
        <taxon>Bacillati</taxon>
        <taxon>Actinomycetota</taxon>
        <taxon>Actinomycetes</taxon>
        <taxon>Geodermatophilales</taxon>
        <taxon>Geodermatophilaceae</taxon>
        <taxon>Modestobacter</taxon>
    </lineage>
</organism>
<sequence length="71" mass="6952">MQATAAYGVDGMTCGHCAGVVTSALQGLPGVTDVLVDLTPGGVSTVTVTSTAPVSAEDVDAAVRQAGYRLA</sequence>
<dbReference type="EMBL" id="JPMX01000139">
    <property type="protein sequence ID" value="KGH43261.1"/>
    <property type="molecule type" value="Genomic_DNA"/>
</dbReference>
<protein>
    <recommendedName>
        <fullName evidence="2">HMA domain-containing protein</fullName>
    </recommendedName>
</protein>
<keyword evidence="4" id="KW-1185">Reference proteome</keyword>
<evidence type="ECO:0000259" key="2">
    <source>
        <dbReference type="PROSITE" id="PS50846"/>
    </source>
</evidence>
<dbReference type="InterPro" id="IPR036163">
    <property type="entry name" value="HMA_dom_sf"/>
</dbReference>
<dbReference type="InterPro" id="IPR017969">
    <property type="entry name" value="Heavy-metal-associated_CS"/>
</dbReference>
<dbReference type="AlphaFoldDB" id="A0A098Y1Q9"/>
<gene>
    <name evidence="3" type="ORF">IN07_24375</name>
</gene>
<dbReference type="PROSITE" id="PS01047">
    <property type="entry name" value="HMA_1"/>
    <property type="match status" value="1"/>
</dbReference>
<dbReference type="Gene3D" id="3.30.70.100">
    <property type="match status" value="1"/>
</dbReference>
<dbReference type="Pfam" id="PF00403">
    <property type="entry name" value="HMA"/>
    <property type="match status" value="1"/>
</dbReference>
<evidence type="ECO:0000313" key="3">
    <source>
        <dbReference type="EMBL" id="KGH43261.1"/>
    </source>
</evidence>
<evidence type="ECO:0000256" key="1">
    <source>
        <dbReference type="ARBA" id="ARBA00022723"/>
    </source>
</evidence>
<dbReference type="InterPro" id="IPR006121">
    <property type="entry name" value="HMA_dom"/>
</dbReference>
<dbReference type="GO" id="GO:0046872">
    <property type="term" value="F:metal ion binding"/>
    <property type="evidence" value="ECO:0007669"/>
    <property type="project" value="UniProtKB-KW"/>
</dbReference>
<dbReference type="Proteomes" id="UP000029713">
    <property type="component" value="Unassembled WGS sequence"/>
</dbReference>
<reference evidence="3 4" key="1">
    <citation type="submission" date="2014-07" db="EMBL/GenBank/DDBJ databases">
        <title>Biosystematic studies on Modestobacter strains isolated from extreme hyper-arid desert soil and from historic building.</title>
        <authorList>
            <person name="Bukarasam K."/>
            <person name="Bull A."/>
            <person name="Girard G."/>
            <person name="van Wezel G."/>
            <person name="Goodfellow M."/>
        </authorList>
    </citation>
    <scope>NUCLEOTIDE SEQUENCE [LARGE SCALE GENOMIC DNA]</scope>
    <source>
        <strain evidence="3 4">KNN45-2b</strain>
    </source>
</reference>